<sequence length="66" mass="7169">DAFNVAAECKSFPVETEANKALVSSKLYISSLSLLVTMFVLLETGCGDVEKSLDVAALRDDLFARR</sequence>
<dbReference type="EMBL" id="BKCJ011026509">
    <property type="protein sequence ID" value="GFC69908.1"/>
    <property type="molecule type" value="Genomic_DNA"/>
</dbReference>
<comment type="caution">
    <text evidence="1">The sequence shown here is derived from an EMBL/GenBank/DDBJ whole genome shotgun (WGS) entry which is preliminary data.</text>
</comment>
<evidence type="ECO:0000313" key="1">
    <source>
        <dbReference type="EMBL" id="GFC69908.1"/>
    </source>
</evidence>
<feature type="non-terminal residue" evidence="1">
    <location>
        <position position="1"/>
    </location>
</feature>
<gene>
    <name evidence="1" type="ORF">Tci_841878</name>
</gene>
<dbReference type="AlphaFoldDB" id="A0A699QH75"/>
<accession>A0A699QH75</accession>
<organism evidence="1">
    <name type="scientific">Tanacetum cinerariifolium</name>
    <name type="common">Dalmatian daisy</name>
    <name type="synonym">Chrysanthemum cinerariifolium</name>
    <dbReference type="NCBI Taxonomy" id="118510"/>
    <lineage>
        <taxon>Eukaryota</taxon>
        <taxon>Viridiplantae</taxon>
        <taxon>Streptophyta</taxon>
        <taxon>Embryophyta</taxon>
        <taxon>Tracheophyta</taxon>
        <taxon>Spermatophyta</taxon>
        <taxon>Magnoliopsida</taxon>
        <taxon>eudicotyledons</taxon>
        <taxon>Gunneridae</taxon>
        <taxon>Pentapetalae</taxon>
        <taxon>asterids</taxon>
        <taxon>campanulids</taxon>
        <taxon>Asterales</taxon>
        <taxon>Asteraceae</taxon>
        <taxon>Asteroideae</taxon>
        <taxon>Anthemideae</taxon>
        <taxon>Anthemidinae</taxon>
        <taxon>Tanacetum</taxon>
    </lineage>
</organism>
<proteinExistence type="predicted"/>
<name>A0A699QH75_TANCI</name>
<reference evidence="1" key="1">
    <citation type="journal article" date="2019" name="Sci. Rep.">
        <title>Draft genome of Tanacetum cinerariifolium, the natural source of mosquito coil.</title>
        <authorList>
            <person name="Yamashiro T."/>
            <person name="Shiraishi A."/>
            <person name="Satake H."/>
            <person name="Nakayama K."/>
        </authorList>
    </citation>
    <scope>NUCLEOTIDE SEQUENCE</scope>
</reference>
<protein>
    <submittedName>
        <fullName evidence="1">Uncharacterized protein</fullName>
    </submittedName>
</protein>